<dbReference type="RefSeq" id="WP_207117905.1">
    <property type="nucleotide sequence ID" value="NZ_JAFLEQ010000003.1"/>
</dbReference>
<reference evidence="1" key="1">
    <citation type="submission" date="2021-03" db="EMBL/GenBank/DDBJ databases">
        <authorList>
            <person name="Sun Q."/>
        </authorList>
    </citation>
    <scope>NUCLEOTIDE SEQUENCE</scope>
    <source>
        <strain evidence="1">CCM 8862</strain>
    </source>
</reference>
<name>A0A939DZY3_9CORY</name>
<gene>
    <name evidence="1" type="ORF">JZY06_01555</name>
</gene>
<evidence type="ECO:0000313" key="2">
    <source>
        <dbReference type="Proteomes" id="UP000664332"/>
    </source>
</evidence>
<dbReference type="Proteomes" id="UP000664332">
    <property type="component" value="Unassembled WGS sequence"/>
</dbReference>
<accession>A0A939DZY3</accession>
<dbReference type="SUPFAM" id="SSF53613">
    <property type="entry name" value="Ribokinase-like"/>
    <property type="match status" value="1"/>
</dbReference>
<comment type="caution">
    <text evidence="1">The sequence shown here is derived from an EMBL/GenBank/DDBJ whole genome shotgun (WGS) entry which is preliminary data.</text>
</comment>
<dbReference type="InterPro" id="IPR029056">
    <property type="entry name" value="Ribokinase-like"/>
</dbReference>
<keyword evidence="2" id="KW-1185">Reference proteome</keyword>
<dbReference type="AlphaFoldDB" id="A0A939DZY3"/>
<evidence type="ECO:0000313" key="1">
    <source>
        <dbReference type="EMBL" id="MBN9643323.1"/>
    </source>
</evidence>
<sequence length="276" mass="28814">MIIAVSTCATIDRTAGLDPVLGASTILSLAAVHQQAAGTGVAVAAQLAQLEADVVLVAAAPADSRLGSLLDGQNIPHRLVAVDRPLSGSFRVDSMAGAATGVNRSGFHPVPGEADKLSRMVVNTAGEGDIVFITGPDDADECFYQTIVRDARTHFSDITIALDCRDNPSLLHLNWPADIRPDWIICTSIQPEIARAVEVELQAAGGRGRDAAVTAVAERIALDHHVAAGVVVVSDCGRAYVASSVQQFVADVAKNNGVAAMGVDQTVARILHWSDR</sequence>
<dbReference type="Gene3D" id="3.40.1190.20">
    <property type="match status" value="1"/>
</dbReference>
<organism evidence="1 2">
    <name type="scientific">Corynebacterium mendelii</name>
    <dbReference type="NCBI Taxonomy" id="2765362"/>
    <lineage>
        <taxon>Bacteria</taxon>
        <taxon>Bacillati</taxon>
        <taxon>Actinomycetota</taxon>
        <taxon>Actinomycetes</taxon>
        <taxon>Mycobacteriales</taxon>
        <taxon>Corynebacteriaceae</taxon>
        <taxon>Corynebacterium</taxon>
    </lineage>
</organism>
<proteinExistence type="predicted"/>
<protein>
    <submittedName>
        <fullName evidence="1">Uncharacterized protein</fullName>
    </submittedName>
</protein>
<dbReference type="EMBL" id="JAFLEQ010000003">
    <property type="protein sequence ID" value="MBN9643323.1"/>
    <property type="molecule type" value="Genomic_DNA"/>
</dbReference>